<evidence type="ECO:0000256" key="5">
    <source>
        <dbReference type="ARBA" id="ARBA00022777"/>
    </source>
</evidence>
<dbReference type="EC" id="2.7.10.2" evidence="2"/>
<dbReference type="CDD" id="cd05387">
    <property type="entry name" value="BY-kinase"/>
    <property type="match status" value="1"/>
</dbReference>
<keyword evidence="6" id="KW-0067">ATP-binding</keyword>
<dbReference type="InterPro" id="IPR005702">
    <property type="entry name" value="Wzc-like_C"/>
</dbReference>
<dbReference type="NCBIfam" id="TIGR01007">
    <property type="entry name" value="eps_fam"/>
    <property type="match status" value="1"/>
</dbReference>
<dbReference type="Gene3D" id="3.40.50.300">
    <property type="entry name" value="P-loop containing nucleotide triphosphate hydrolases"/>
    <property type="match status" value="1"/>
</dbReference>
<organism evidence="10 11">
    <name type="scientific">Paenibacillus rhizovicinus</name>
    <dbReference type="NCBI Taxonomy" id="2704463"/>
    <lineage>
        <taxon>Bacteria</taxon>
        <taxon>Bacillati</taxon>
        <taxon>Bacillota</taxon>
        <taxon>Bacilli</taxon>
        <taxon>Bacillales</taxon>
        <taxon>Paenibacillaceae</taxon>
        <taxon>Paenibacillus</taxon>
    </lineage>
</organism>
<evidence type="ECO:0000256" key="4">
    <source>
        <dbReference type="ARBA" id="ARBA00022741"/>
    </source>
</evidence>
<proteinExistence type="inferred from homology"/>
<keyword evidence="11" id="KW-1185">Reference proteome</keyword>
<evidence type="ECO:0000256" key="3">
    <source>
        <dbReference type="ARBA" id="ARBA00022679"/>
    </source>
</evidence>
<dbReference type="GO" id="GO:0042802">
    <property type="term" value="F:identical protein binding"/>
    <property type="evidence" value="ECO:0007669"/>
    <property type="project" value="UniProtKB-ARBA"/>
</dbReference>
<dbReference type="InterPro" id="IPR027417">
    <property type="entry name" value="P-loop_NTPase"/>
</dbReference>
<evidence type="ECO:0000256" key="7">
    <source>
        <dbReference type="ARBA" id="ARBA00023137"/>
    </source>
</evidence>
<dbReference type="AlphaFoldDB" id="A0A6C0NY48"/>
<keyword evidence="5 10" id="KW-0418">Kinase</keyword>
<sequence>MPRQNNNHNLITMENPKSPISEAYRSLRTNIQFSAIDQNIKVLMVASSKSGEGKTTTITNLAVTYAQEGKRVLLIDADLRKPSLQQVFQLTNRTGLTSILLNQFPLMEVIRETSVDNLFVITSGPIPPNPSEILGSQRMLSFLEEVKEIYDVILFDTPPVLAVTDSLIVSSFCDGVLLVVHAGKVKKELVKKAKSSLDHVKAKILGVVLNNNSRSKADGQYYYYYYGGKE</sequence>
<dbReference type="RefSeq" id="WP_162639675.1">
    <property type="nucleotide sequence ID" value="NZ_CP048286.1"/>
</dbReference>
<keyword evidence="7" id="KW-0829">Tyrosine-protein kinase</keyword>
<dbReference type="FunFam" id="3.40.50.300:FF:000527">
    <property type="entry name" value="Tyrosine-protein kinase etk"/>
    <property type="match status" value="1"/>
</dbReference>
<dbReference type="KEGG" id="prz:GZH47_08385"/>
<dbReference type="GO" id="GO:0004715">
    <property type="term" value="F:non-membrane spanning protein tyrosine kinase activity"/>
    <property type="evidence" value="ECO:0007669"/>
    <property type="project" value="UniProtKB-EC"/>
</dbReference>
<evidence type="ECO:0000256" key="6">
    <source>
        <dbReference type="ARBA" id="ARBA00022840"/>
    </source>
</evidence>
<dbReference type="Proteomes" id="UP000479114">
    <property type="component" value="Chromosome"/>
</dbReference>
<comment type="similarity">
    <text evidence="1">Belongs to the CpsD/CapB family.</text>
</comment>
<evidence type="ECO:0000313" key="11">
    <source>
        <dbReference type="Proteomes" id="UP000479114"/>
    </source>
</evidence>
<gene>
    <name evidence="10" type="ORF">GZH47_08385</name>
</gene>
<reference evidence="10 11" key="1">
    <citation type="submission" date="2020-02" db="EMBL/GenBank/DDBJ databases">
        <title>Paenibacillus sp. nov., isolated from rhizosphere soil of tomato.</title>
        <authorList>
            <person name="Weon H.-Y."/>
            <person name="Lee S.A."/>
        </authorList>
    </citation>
    <scope>NUCLEOTIDE SEQUENCE [LARGE SCALE GENOMIC DNA]</scope>
    <source>
        <strain evidence="10 11">14171R-81</strain>
    </source>
</reference>
<evidence type="ECO:0000259" key="9">
    <source>
        <dbReference type="Pfam" id="PF13614"/>
    </source>
</evidence>
<name>A0A6C0NY48_9BACL</name>
<dbReference type="SUPFAM" id="SSF52540">
    <property type="entry name" value="P-loop containing nucleoside triphosphate hydrolases"/>
    <property type="match status" value="1"/>
</dbReference>
<evidence type="ECO:0000256" key="8">
    <source>
        <dbReference type="ARBA" id="ARBA00051245"/>
    </source>
</evidence>
<keyword evidence="3" id="KW-0808">Transferase</keyword>
<evidence type="ECO:0000256" key="2">
    <source>
        <dbReference type="ARBA" id="ARBA00011903"/>
    </source>
</evidence>
<dbReference type="EMBL" id="CP048286">
    <property type="protein sequence ID" value="QHW30866.1"/>
    <property type="molecule type" value="Genomic_DNA"/>
</dbReference>
<keyword evidence="4" id="KW-0547">Nucleotide-binding</keyword>
<dbReference type="GO" id="GO:0005524">
    <property type="term" value="F:ATP binding"/>
    <property type="evidence" value="ECO:0007669"/>
    <property type="project" value="UniProtKB-KW"/>
</dbReference>
<evidence type="ECO:0000256" key="1">
    <source>
        <dbReference type="ARBA" id="ARBA00007316"/>
    </source>
</evidence>
<feature type="domain" description="AAA" evidence="9">
    <location>
        <begin position="41"/>
        <end position="185"/>
    </location>
</feature>
<dbReference type="Pfam" id="PF13614">
    <property type="entry name" value="AAA_31"/>
    <property type="match status" value="1"/>
</dbReference>
<evidence type="ECO:0000313" key="10">
    <source>
        <dbReference type="EMBL" id="QHW30866.1"/>
    </source>
</evidence>
<accession>A0A6C0NY48</accession>
<dbReference type="InterPro" id="IPR050445">
    <property type="entry name" value="Bact_polysacc_biosynth/exp"/>
</dbReference>
<dbReference type="PANTHER" id="PTHR32309">
    <property type="entry name" value="TYROSINE-PROTEIN KINASE"/>
    <property type="match status" value="1"/>
</dbReference>
<dbReference type="PANTHER" id="PTHR32309:SF13">
    <property type="entry name" value="FERRIC ENTEROBACTIN TRANSPORT PROTEIN FEPE"/>
    <property type="match status" value="1"/>
</dbReference>
<dbReference type="GO" id="GO:0005886">
    <property type="term" value="C:plasma membrane"/>
    <property type="evidence" value="ECO:0007669"/>
    <property type="project" value="UniProtKB-ARBA"/>
</dbReference>
<protein>
    <recommendedName>
        <fullName evidence="2">non-specific protein-tyrosine kinase</fullName>
        <ecNumber evidence="2">2.7.10.2</ecNumber>
    </recommendedName>
</protein>
<comment type="catalytic activity">
    <reaction evidence="8">
        <text>L-tyrosyl-[protein] + ATP = O-phospho-L-tyrosyl-[protein] + ADP + H(+)</text>
        <dbReference type="Rhea" id="RHEA:10596"/>
        <dbReference type="Rhea" id="RHEA-COMP:10136"/>
        <dbReference type="Rhea" id="RHEA-COMP:20101"/>
        <dbReference type="ChEBI" id="CHEBI:15378"/>
        <dbReference type="ChEBI" id="CHEBI:30616"/>
        <dbReference type="ChEBI" id="CHEBI:46858"/>
        <dbReference type="ChEBI" id="CHEBI:61978"/>
        <dbReference type="ChEBI" id="CHEBI:456216"/>
        <dbReference type="EC" id="2.7.10.2"/>
    </reaction>
</comment>
<dbReference type="InterPro" id="IPR025669">
    <property type="entry name" value="AAA_dom"/>
</dbReference>